<evidence type="ECO:0000313" key="3">
    <source>
        <dbReference type="Proteomes" id="UP000000269"/>
    </source>
</evidence>
<accession>A8MKZ7</accession>
<reference evidence="3" key="1">
    <citation type="submission" date="2007-10" db="EMBL/GenBank/DDBJ databases">
        <title>Complete genome of Alkaliphilus oremlandii OhILAs.</title>
        <authorList>
            <person name="Copeland A."/>
            <person name="Lucas S."/>
            <person name="Lapidus A."/>
            <person name="Barry K."/>
            <person name="Detter J.C."/>
            <person name="Glavina del Rio T."/>
            <person name="Hammon N."/>
            <person name="Israni S."/>
            <person name="Dalin E."/>
            <person name="Tice H."/>
            <person name="Pitluck S."/>
            <person name="Chain P."/>
            <person name="Malfatti S."/>
            <person name="Shin M."/>
            <person name="Vergez L."/>
            <person name="Schmutz J."/>
            <person name="Larimer F."/>
            <person name="Land M."/>
            <person name="Hauser L."/>
            <person name="Kyrpides N."/>
            <person name="Mikhailova N."/>
            <person name="Stolz J.F."/>
            <person name="Dawson A."/>
            <person name="Fisher E."/>
            <person name="Crable B."/>
            <person name="Perera E."/>
            <person name="Lisak J."/>
            <person name="Ranganathan M."/>
            <person name="Basu P."/>
            <person name="Richardson P."/>
        </authorList>
    </citation>
    <scope>NUCLEOTIDE SEQUENCE [LARGE SCALE GENOMIC DNA]</scope>
    <source>
        <strain evidence="3">OhILAs</strain>
    </source>
</reference>
<evidence type="ECO:0000313" key="2">
    <source>
        <dbReference type="EMBL" id="ABW17814.1"/>
    </source>
</evidence>
<dbReference type="OrthoDB" id="1957121at2"/>
<dbReference type="SUPFAM" id="SSF82171">
    <property type="entry name" value="DPP6 N-terminal domain-like"/>
    <property type="match status" value="1"/>
</dbReference>
<dbReference type="RefSeq" id="WP_012158129.1">
    <property type="nucleotide sequence ID" value="NC_009922.1"/>
</dbReference>
<gene>
    <name evidence="2" type="ordered locus">Clos_0251</name>
</gene>
<proteinExistence type="predicted"/>
<dbReference type="STRING" id="350688.Clos_0251"/>
<dbReference type="KEGG" id="aoe:Clos_0251"/>
<dbReference type="Proteomes" id="UP000000269">
    <property type="component" value="Chromosome"/>
</dbReference>
<feature type="signal peptide" evidence="1">
    <location>
        <begin position="1"/>
        <end position="24"/>
    </location>
</feature>
<protein>
    <recommendedName>
        <fullName evidence="4">Lipoprotein</fullName>
    </recommendedName>
</protein>
<keyword evidence="3" id="KW-1185">Reference proteome</keyword>
<name>A8MKZ7_ALKOO</name>
<feature type="chain" id="PRO_5039031094" description="Lipoprotein" evidence="1">
    <location>
        <begin position="25"/>
        <end position="439"/>
    </location>
</feature>
<evidence type="ECO:0008006" key="4">
    <source>
        <dbReference type="Google" id="ProtNLM"/>
    </source>
</evidence>
<dbReference type="HOGENOM" id="CLU_623539_0_0_9"/>
<keyword evidence="1" id="KW-0732">Signal</keyword>
<evidence type="ECO:0000256" key="1">
    <source>
        <dbReference type="SAM" id="SignalP"/>
    </source>
</evidence>
<dbReference type="AlphaFoldDB" id="A8MKZ7"/>
<dbReference type="EMBL" id="CP000853">
    <property type="protein sequence ID" value="ABW17814.1"/>
    <property type="molecule type" value="Genomic_DNA"/>
</dbReference>
<sequence length="439" mass="50602">MKKMMSLYVMLICILINSIGCGNARNKEENTELNQKEVLIPVNSVQGFTSMNGFKAEDGKFYFTGIQNNRWGFYELDLNTHAIKEVYGKIGEYDVFIPIEKYGAIYVDVDGNLYIRQDGKDRKIDEEIYGTYSPNLLVSPDGKGILYTKGKQENASLYRYLIGEASPIRIKEKISPDAFFTFSYTTHWSNQSHYFIFNNKEIYDEAGKLYATINGTAAKWAPNDGRVAFIKEPKDLEKNQIFVGDWKSYIGTQFYLFDLKQKKEEVVYENQNGIIDAIDNIQWAKDGSLVGLSVGEIQRTSNGALESIDYEKVFVHRIKDGWGKEIHKVPYNFYEILFDTHIYGSSIGKRDQVEIVEISSDARKVFDQPVILNARDMFIISSKDRGYLANGRALIEIDKEGRERKILELPWDINEMYLDHDSKKIIITNKEYLLFVINL</sequence>
<organism evidence="2 3">
    <name type="scientific">Alkaliphilus oremlandii (strain OhILAs)</name>
    <name type="common">Clostridium oremlandii (strain OhILAs)</name>
    <dbReference type="NCBI Taxonomy" id="350688"/>
    <lineage>
        <taxon>Bacteria</taxon>
        <taxon>Bacillati</taxon>
        <taxon>Bacillota</taxon>
        <taxon>Clostridia</taxon>
        <taxon>Peptostreptococcales</taxon>
        <taxon>Natronincolaceae</taxon>
        <taxon>Alkaliphilus</taxon>
    </lineage>
</organism>